<dbReference type="EC" id="3.1.1.-" evidence="3"/>
<evidence type="ECO:0000256" key="3">
    <source>
        <dbReference type="RuleBase" id="RU361235"/>
    </source>
</evidence>
<feature type="signal peptide" evidence="3">
    <location>
        <begin position="1"/>
        <end position="25"/>
    </location>
</feature>
<sequence>MPATNSASNILSVIAALSSISGAAPLEVDLGYVGVRGLRNETTGVNSYLGIPFAAPPVGDLRWRAPVAIESQNNYTKGQILNASSHNVQCIQGTPQWSEAVPILTTALASGGASIKSSEDCLHLDIFTPSNPESVNLPVLLSIHGGGYTLGNGANAAAGSNFVNRSDGGMIFVTIQYRLGGYGFLSADAIEEDGAPNAGLLDVRAATEWVQRNIRAFGGDPSKITIWGGSAGGGAVANQLIMYGGQPSPPFRAAIAEYPWMQTYKNKTVLNAQYSDILSASNCSTLTCLRSLSEEALTNAIDASYEIGYAQGLYAYGDFYYGPAVDGRIIQDLLSRELEAGNFAKVPLITDHTTFEGAGFSNFSTSTLQQTNSKLYTLWPSAGSAFYRRLDQLYPVNSFTGSFFNNPFFNSTIISFLSSSLEISGLSTNSIFWRAQAIYGDFIINCPTYQLATAFSDAGLPVYKMMFNAGTQIHGASAAFLNSPAPQTQDPELAATMQDYWISFVKTMNPNGGNNVSSGVQRQTWPKYLGNGRNETSFSVLEVYGSDVSVKADEDTDGRCDFLLGHSEKIMN</sequence>
<dbReference type="Pfam" id="PF00135">
    <property type="entry name" value="COesterase"/>
    <property type="match status" value="1"/>
</dbReference>
<dbReference type="GO" id="GO:0016787">
    <property type="term" value="F:hydrolase activity"/>
    <property type="evidence" value="ECO:0007669"/>
    <property type="project" value="UniProtKB-KW"/>
</dbReference>
<name>A0A4S9KWV4_AURPU</name>
<dbReference type="Gene3D" id="3.40.50.1820">
    <property type="entry name" value="alpha/beta hydrolase"/>
    <property type="match status" value="1"/>
</dbReference>
<keyword evidence="2 3" id="KW-0378">Hydrolase</keyword>
<protein>
    <recommendedName>
        <fullName evidence="3">Carboxylic ester hydrolase</fullName>
        <ecNumber evidence="3">3.1.1.-</ecNumber>
    </recommendedName>
</protein>
<reference evidence="5 6" key="1">
    <citation type="submission" date="2018-10" db="EMBL/GenBank/DDBJ databases">
        <title>Fifty Aureobasidium pullulans genomes reveal a recombining polyextremotolerant generalist.</title>
        <authorList>
            <person name="Gostincar C."/>
            <person name="Turk M."/>
            <person name="Zajc J."/>
            <person name="Gunde-Cimerman N."/>
        </authorList>
    </citation>
    <scope>NUCLEOTIDE SEQUENCE [LARGE SCALE GENOMIC DNA]</scope>
    <source>
        <strain evidence="5 6">EXF-6604</strain>
    </source>
</reference>
<dbReference type="AlphaFoldDB" id="A0A4S9KWV4"/>
<feature type="domain" description="Carboxylesterase type B" evidence="4">
    <location>
        <begin position="30"/>
        <end position="536"/>
    </location>
</feature>
<dbReference type="InterPro" id="IPR002018">
    <property type="entry name" value="CarbesteraseB"/>
</dbReference>
<dbReference type="InterPro" id="IPR050309">
    <property type="entry name" value="Type-B_Carboxylest/Lipase"/>
</dbReference>
<comment type="caution">
    <text evidence="5">The sequence shown here is derived from an EMBL/GenBank/DDBJ whole genome shotgun (WGS) entry which is preliminary data.</text>
</comment>
<dbReference type="PROSITE" id="PS00122">
    <property type="entry name" value="CARBOXYLESTERASE_B_1"/>
    <property type="match status" value="1"/>
</dbReference>
<dbReference type="EMBL" id="QZBD01000302">
    <property type="protein sequence ID" value="THY20334.1"/>
    <property type="molecule type" value="Genomic_DNA"/>
</dbReference>
<proteinExistence type="inferred from homology"/>
<organism evidence="5 6">
    <name type="scientific">Aureobasidium pullulans</name>
    <name type="common">Black yeast</name>
    <name type="synonym">Pullularia pullulans</name>
    <dbReference type="NCBI Taxonomy" id="5580"/>
    <lineage>
        <taxon>Eukaryota</taxon>
        <taxon>Fungi</taxon>
        <taxon>Dikarya</taxon>
        <taxon>Ascomycota</taxon>
        <taxon>Pezizomycotina</taxon>
        <taxon>Dothideomycetes</taxon>
        <taxon>Dothideomycetidae</taxon>
        <taxon>Dothideales</taxon>
        <taxon>Saccotheciaceae</taxon>
        <taxon>Aureobasidium</taxon>
    </lineage>
</organism>
<dbReference type="InterPro" id="IPR019826">
    <property type="entry name" value="Carboxylesterase_B_AS"/>
</dbReference>
<evidence type="ECO:0000313" key="6">
    <source>
        <dbReference type="Proteomes" id="UP000306584"/>
    </source>
</evidence>
<keyword evidence="3" id="KW-0732">Signal</keyword>
<evidence type="ECO:0000313" key="5">
    <source>
        <dbReference type="EMBL" id="THY20334.1"/>
    </source>
</evidence>
<dbReference type="PANTHER" id="PTHR11559">
    <property type="entry name" value="CARBOXYLESTERASE"/>
    <property type="match status" value="1"/>
</dbReference>
<gene>
    <name evidence="5" type="ORF">D6D01_06791</name>
</gene>
<evidence type="ECO:0000259" key="4">
    <source>
        <dbReference type="Pfam" id="PF00135"/>
    </source>
</evidence>
<evidence type="ECO:0000256" key="1">
    <source>
        <dbReference type="ARBA" id="ARBA00005964"/>
    </source>
</evidence>
<dbReference type="Proteomes" id="UP000306584">
    <property type="component" value="Unassembled WGS sequence"/>
</dbReference>
<dbReference type="InterPro" id="IPR029058">
    <property type="entry name" value="AB_hydrolase_fold"/>
</dbReference>
<dbReference type="SUPFAM" id="SSF53474">
    <property type="entry name" value="alpha/beta-Hydrolases"/>
    <property type="match status" value="1"/>
</dbReference>
<evidence type="ECO:0000256" key="2">
    <source>
        <dbReference type="ARBA" id="ARBA00022801"/>
    </source>
</evidence>
<comment type="similarity">
    <text evidence="1 3">Belongs to the type-B carboxylesterase/lipase family.</text>
</comment>
<accession>A0A4S9KWV4</accession>
<feature type="chain" id="PRO_5020844042" description="Carboxylic ester hydrolase" evidence="3">
    <location>
        <begin position="26"/>
        <end position="572"/>
    </location>
</feature>